<dbReference type="InterPro" id="IPR014871">
    <property type="entry name" value="dUTPase/dCTP_pyrophosphatase"/>
</dbReference>
<dbReference type="Pfam" id="PF08761">
    <property type="entry name" value="dUTPase_2"/>
    <property type="match status" value="1"/>
</dbReference>
<dbReference type="EMBL" id="BCMH01000001">
    <property type="protein sequence ID" value="GAX02713.1"/>
    <property type="molecule type" value="Genomic_DNA"/>
</dbReference>
<sequence>MSLDLANLLQTAIQRRNQYNYEHQVEVSSEEGLRIDYVALSVSLAHLADLMGWFKLGQAKAAVSSEELLKAYIDVIDHTFQVAARQTWSHLIVMKPDDLKRLEQKRPAKSLSQQYLATINFLDQSYFDRQQLAFQHAWHLILKLGLVDLGFAEAQIEKAYLKKEA</sequence>
<comment type="caution">
    <text evidence="1">The sequence shown here is derived from an EMBL/GenBank/DDBJ whole genome shotgun (WGS) entry which is preliminary data.</text>
</comment>
<evidence type="ECO:0000313" key="2">
    <source>
        <dbReference type="Proteomes" id="UP000198430"/>
    </source>
</evidence>
<reference evidence="1 2" key="1">
    <citation type="submission" date="2015-11" db="EMBL/GenBank/DDBJ databases">
        <title>Draft genome sequences of new species of the genus Lactobacillus isolated from orchardgrass silage.</title>
        <authorList>
            <person name="Tohno M."/>
            <person name="Tanizawa Y."/>
            <person name="Arita M."/>
        </authorList>
    </citation>
    <scope>NUCLEOTIDE SEQUENCE [LARGE SCALE GENOMIC DNA]</scope>
    <source>
        <strain evidence="1 2">IWT140</strain>
    </source>
</reference>
<dbReference type="AlphaFoldDB" id="A0A1Z5ILT7"/>
<gene>
    <name evidence="1" type="ORF">IWT140_00310</name>
</gene>
<keyword evidence="2" id="KW-1185">Reference proteome</keyword>
<accession>A0A1Z5ILT7</accession>
<dbReference type="Proteomes" id="UP000198430">
    <property type="component" value="Unassembled WGS sequence"/>
</dbReference>
<name>A0A1Z5ILT7_9LACO</name>
<proteinExistence type="predicted"/>
<protein>
    <submittedName>
        <fullName evidence="1">dUTPase</fullName>
    </submittedName>
</protein>
<dbReference type="RefSeq" id="WP_089087687.1">
    <property type="nucleotide sequence ID" value="NZ_BCMH01000001.1"/>
</dbReference>
<organism evidence="1 2">
    <name type="scientific">Secundilactobacillus pentosiphilus</name>
    <dbReference type="NCBI Taxonomy" id="1714682"/>
    <lineage>
        <taxon>Bacteria</taxon>
        <taxon>Bacillati</taxon>
        <taxon>Bacillota</taxon>
        <taxon>Bacilli</taxon>
        <taxon>Lactobacillales</taxon>
        <taxon>Lactobacillaceae</taxon>
        <taxon>Secundilactobacillus</taxon>
    </lineage>
</organism>
<evidence type="ECO:0000313" key="1">
    <source>
        <dbReference type="EMBL" id="GAX02713.1"/>
    </source>
</evidence>